<dbReference type="Proteomes" id="UP000636458">
    <property type="component" value="Unassembled WGS sequence"/>
</dbReference>
<evidence type="ECO:0000313" key="10">
    <source>
        <dbReference type="EMBL" id="MBK4347950.1"/>
    </source>
</evidence>
<comment type="similarity">
    <text evidence="6">Belongs to the bacterial ring-hydroxylating dioxygenase ferredoxin component family.</text>
</comment>
<keyword evidence="2" id="KW-0479">Metal-binding</keyword>
<evidence type="ECO:0000256" key="6">
    <source>
        <dbReference type="ARBA" id="ARBA00038001"/>
    </source>
</evidence>
<evidence type="ECO:0000256" key="3">
    <source>
        <dbReference type="ARBA" id="ARBA00023004"/>
    </source>
</evidence>
<evidence type="ECO:0000256" key="4">
    <source>
        <dbReference type="ARBA" id="ARBA00023014"/>
    </source>
</evidence>
<feature type="transmembrane region" description="Helical" evidence="7">
    <location>
        <begin position="144"/>
        <end position="165"/>
    </location>
</feature>
<keyword evidence="7" id="KW-0472">Membrane</keyword>
<evidence type="ECO:0000256" key="7">
    <source>
        <dbReference type="SAM" id="Phobius"/>
    </source>
</evidence>
<sequence>MQELTIVQTVADLESDTRLDPVVTQANRLYSTLFASRRLRDLLHGVPLGHPLHPLAVQVPLGAFTSSAVLDLFPKTARQSKLLVGLGIVSAIPSIAAGWVDWLSLHRQQQRVGIVHAAANATAVGLYVISYLQRGRGHQASGRLFGYAGLAVMSIGGYLGGHLAYRQASGANHAEDVPHLMPSGWQVLAPLEELPDGELSTMDVAGQPLLVLRRGHAVSVLSNTCSHLSGPLNQGELVDEESGSTCVSCPWHGSVFDVETGAVVHGPATSPQPRFITRVQDGVVQVQLPGADG</sequence>
<keyword evidence="3" id="KW-0408">Iron</keyword>
<evidence type="ECO:0000259" key="8">
    <source>
        <dbReference type="PROSITE" id="PS51296"/>
    </source>
</evidence>
<evidence type="ECO:0000313" key="9">
    <source>
        <dbReference type="EMBL" id="MBK4346927.1"/>
    </source>
</evidence>
<reference evidence="10" key="1">
    <citation type="submission" date="2021-01" db="EMBL/GenBank/DDBJ databases">
        <title>Lacisediminihabitans sp. nov. strain G11-30, isolated from Antarctic Soil.</title>
        <authorList>
            <person name="Li J."/>
        </authorList>
    </citation>
    <scope>NUCLEOTIDE SEQUENCE</scope>
    <source>
        <strain evidence="10">G11-30</strain>
    </source>
</reference>
<evidence type="ECO:0000256" key="1">
    <source>
        <dbReference type="ARBA" id="ARBA00022714"/>
    </source>
</evidence>
<dbReference type="GO" id="GO:0004497">
    <property type="term" value="F:monooxygenase activity"/>
    <property type="evidence" value="ECO:0007669"/>
    <property type="project" value="UniProtKB-ARBA"/>
</dbReference>
<name>A0A934SM86_9MICO</name>
<keyword evidence="7" id="KW-1133">Transmembrane helix</keyword>
<dbReference type="Gene3D" id="2.102.10.10">
    <property type="entry name" value="Rieske [2Fe-2S] iron-sulphur domain"/>
    <property type="match status" value="1"/>
</dbReference>
<dbReference type="GO" id="GO:0051537">
    <property type="term" value="F:2 iron, 2 sulfur cluster binding"/>
    <property type="evidence" value="ECO:0007669"/>
    <property type="project" value="UniProtKB-KW"/>
</dbReference>
<accession>A0A934SM86</accession>
<dbReference type="GO" id="GO:0016705">
    <property type="term" value="F:oxidoreductase activity, acting on paired donors, with incorporation or reduction of molecular oxygen"/>
    <property type="evidence" value="ECO:0007669"/>
    <property type="project" value="UniProtKB-ARBA"/>
</dbReference>
<proteinExistence type="inferred from homology"/>
<dbReference type="EMBL" id="JAEPES010000001">
    <property type="protein sequence ID" value="MBK4346927.1"/>
    <property type="molecule type" value="Genomic_DNA"/>
</dbReference>
<keyword evidence="4" id="KW-0411">Iron-sulfur</keyword>
<protein>
    <submittedName>
        <fullName evidence="10">Rieske 2Fe-2S domain-containing protein</fullName>
    </submittedName>
</protein>
<comment type="cofactor">
    <cofactor evidence="5">
        <name>[2Fe-2S] cluster</name>
        <dbReference type="ChEBI" id="CHEBI:190135"/>
    </cofactor>
</comment>
<dbReference type="EMBL" id="JAEPES010000003">
    <property type="protein sequence ID" value="MBK4347950.1"/>
    <property type="molecule type" value="Genomic_DNA"/>
</dbReference>
<dbReference type="InterPro" id="IPR019251">
    <property type="entry name" value="DUF2231_TM"/>
</dbReference>
<gene>
    <name evidence="9" type="ORF">IV501_04715</name>
    <name evidence="10" type="ORF">IV501_09910</name>
</gene>
<dbReference type="InterPro" id="IPR017941">
    <property type="entry name" value="Rieske_2Fe-2S"/>
</dbReference>
<feature type="domain" description="Rieske" evidence="8">
    <location>
        <begin position="185"/>
        <end position="286"/>
    </location>
</feature>
<keyword evidence="1" id="KW-0001">2Fe-2S</keyword>
<dbReference type="Pfam" id="PF00355">
    <property type="entry name" value="Rieske"/>
    <property type="match status" value="1"/>
</dbReference>
<organism evidence="10 11">
    <name type="scientific">Lacisediminihabitans changchengi</name>
    <dbReference type="NCBI Taxonomy" id="2787634"/>
    <lineage>
        <taxon>Bacteria</taxon>
        <taxon>Bacillati</taxon>
        <taxon>Actinomycetota</taxon>
        <taxon>Actinomycetes</taxon>
        <taxon>Micrococcales</taxon>
        <taxon>Microbacteriaceae</taxon>
        <taxon>Lacisediminihabitans</taxon>
    </lineage>
</organism>
<dbReference type="CDD" id="cd03467">
    <property type="entry name" value="Rieske"/>
    <property type="match status" value="1"/>
</dbReference>
<keyword evidence="7" id="KW-0812">Transmembrane</keyword>
<dbReference type="RefSeq" id="WP_200555209.1">
    <property type="nucleotide sequence ID" value="NZ_JAEPES010000001.1"/>
</dbReference>
<evidence type="ECO:0000313" key="11">
    <source>
        <dbReference type="Proteomes" id="UP000636458"/>
    </source>
</evidence>
<dbReference type="PANTHER" id="PTHR21496:SF0">
    <property type="entry name" value="RIESKE DOMAIN-CONTAINING PROTEIN"/>
    <property type="match status" value="1"/>
</dbReference>
<keyword evidence="11" id="KW-1185">Reference proteome</keyword>
<feature type="transmembrane region" description="Helical" evidence="7">
    <location>
        <begin position="82"/>
        <end position="100"/>
    </location>
</feature>
<dbReference type="PANTHER" id="PTHR21496">
    <property type="entry name" value="FERREDOXIN-RELATED"/>
    <property type="match status" value="1"/>
</dbReference>
<evidence type="ECO:0000256" key="2">
    <source>
        <dbReference type="ARBA" id="ARBA00022723"/>
    </source>
</evidence>
<dbReference type="PROSITE" id="PS51296">
    <property type="entry name" value="RIESKE"/>
    <property type="match status" value="1"/>
</dbReference>
<dbReference type="AlphaFoldDB" id="A0A934SM86"/>
<evidence type="ECO:0000256" key="5">
    <source>
        <dbReference type="ARBA" id="ARBA00034078"/>
    </source>
</evidence>
<dbReference type="SUPFAM" id="SSF50022">
    <property type="entry name" value="ISP domain"/>
    <property type="match status" value="1"/>
</dbReference>
<dbReference type="Pfam" id="PF09990">
    <property type="entry name" value="DUF2231"/>
    <property type="match status" value="1"/>
</dbReference>
<feature type="transmembrane region" description="Helical" evidence="7">
    <location>
        <begin position="112"/>
        <end position="132"/>
    </location>
</feature>
<dbReference type="GO" id="GO:0046872">
    <property type="term" value="F:metal ion binding"/>
    <property type="evidence" value="ECO:0007669"/>
    <property type="project" value="UniProtKB-KW"/>
</dbReference>
<comment type="caution">
    <text evidence="10">The sequence shown here is derived from an EMBL/GenBank/DDBJ whole genome shotgun (WGS) entry which is preliminary data.</text>
</comment>
<dbReference type="InterPro" id="IPR036922">
    <property type="entry name" value="Rieske_2Fe-2S_sf"/>
</dbReference>